<sequence length="150" mass="17304">MIMKLNYLINMIECNPIFKIFLLLVCLGLFGFGVWNIMNYLNFKNKALETKGIILGYHSKRKGHQGTFGNPIVHAPAFSYKPINSMDSVKIQIHKHRKNKKYKIGQLVTVYYNPNKTKTALLNDSFNWSLYIGFIVVAIIGFYIVLKSRP</sequence>
<evidence type="ECO:0000313" key="2">
    <source>
        <dbReference type="EMBL" id="MUH34689.1"/>
    </source>
</evidence>
<keyword evidence="1" id="KW-0812">Transmembrane</keyword>
<reference evidence="2 3" key="1">
    <citation type="journal article" date="2019" name="Mar. Drugs">
        <title>Comparative Genomics and CAZyme Genome Repertoires of Marine Zobellia amurskyensis KMM 3526(T) and Zobellia laminariae KMM 3676(T).</title>
        <authorList>
            <person name="Chernysheva N."/>
            <person name="Bystritskaya E."/>
            <person name="Stenkova A."/>
            <person name="Golovkin I."/>
            <person name="Nedashkovskaya O."/>
            <person name="Isaeva M."/>
        </authorList>
    </citation>
    <scope>NUCLEOTIDE SEQUENCE [LARGE SCALE GENOMIC DNA]</scope>
    <source>
        <strain evidence="2 3">KMM 3526</strain>
    </source>
</reference>
<accession>A0A7X2ZQU1</accession>
<organism evidence="2 3">
    <name type="scientific">Zobellia amurskyensis</name>
    <dbReference type="NCBI Taxonomy" id="248905"/>
    <lineage>
        <taxon>Bacteria</taxon>
        <taxon>Pseudomonadati</taxon>
        <taxon>Bacteroidota</taxon>
        <taxon>Flavobacteriia</taxon>
        <taxon>Flavobacteriales</taxon>
        <taxon>Flavobacteriaceae</taxon>
        <taxon>Zobellia</taxon>
    </lineage>
</organism>
<evidence type="ECO:0000256" key="1">
    <source>
        <dbReference type="SAM" id="Phobius"/>
    </source>
</evidence>
<name>A0A7X2ZQU1_9FLAO</name>
<dbReference type="AlphaFoldDB" id="A0A7X2ZQU1"/>
<proteinExistence type="predicted"/>
<keyword evidence="1" id="KW-1133">Transmembrane helix</keyword>
<dbReference type="Proteomes" id="UP000540519">
    <property type="component" value="Unassembled WGS sequence"/>
</dbReference>
<comment type="caution">
    <text evidence="2">The sequence shown here is derived from an EMBL/GenBank/DDBJ whole genome shotgun (WGS) entry which is preliminary data.</text>
</comment>
<dbReference type="EMBL" id="RCNR01000003">
    <property type="protein sequence ID" value="MUH34689.1"/>
    <property type="molecule type" value="Genomic_DNA"/>
</dbReference>
<gene>
    <name evidence="2" type="ORF">D9O36_02440</name>
</gene>
<keyword evidence="3" id="KW-1185">Reference proteome</keyword>
<evidence type="ECO:0000313" key="3">
    <source>
        <dbReference type="Proteomes" id="UP000540519"/>
    </source>
</evidence>
<protein>
    <submittedName>
        <fullName evidence="2">DUF3592 domain-containing protein</fullName>
    </submittedName>
</protein>
<feature type="transmembrane region" description="Helical" evidence="1">
    <location>
        <begin position="128"/>
        <end position="146"/>
    </location>
</feature>
<feature type="transmembrane region" description="Helical" evidence="1">
    <location>
        <begin position="20"/>
        <end position="38"/>
    </location>
</feature>
<keyword evidence="1" id="KW-0472">Membrane</keyword>